<evidence type="ECO:0008006" key="4">
    <source>
        <dbReference type="Google" id="ProtNLM"/>
    </source>
</evidence>
<dbReference type="EMBL" id="NPEV01000072">
    <property type="protein sequence ID" value="RAI24659.1"/>
    <property type="molecule type" value="Genomic_DNA"/>
</dbReference>
<dbReference type="AlphaFoldDB" id="A0A327JEA3"/>
<gene>
    <name evidence="2" type="ORF">CH339_21775</name>
</gene>
<feature type="region of interest" description="Disordered" evidence="1">
    <location>
        <begin position="108"/>
        <end position="148"/>
    </location>
</feature>
<reference evidence="2 3" key="1">
    <citation type="submission" date="2017-07" db="EMBL/GenBank/DDBJ databases">
        <title>Draft Genome Sequences of Select Purple Nonsulfur Bacteria.</title>
        <authorList>
            <person name="Lasarre B."/>
            <person name="Mckinlay J.B."/>
        </authorList>
    </citation>
    <scope>NUCLEOTIDE SEQUENCE [LARGE SCALE GENOMIC DNA]</scope>
    <source>
        <strain evidence="2 3">DSM 11290</strain>
    </source>
</reference>
<comment type="caution">
    <text evidence="2">The sequence shown here is derived from an EMBL/GenBank/DDBJ whole genome shotgun (WGS) entry which is preliminary data.</text>
</comment>
<dbReference type="Pfam" id="PF10768">
    <property type="entry name" value="FliX"/>
    <property type="match status" value="1"/>
</dbReference>
<evidence type="ECO:0000313" key="3">
    <source>
        <dbReference type="Proteomes" id="UP000249299"/>
    </source>
</evidence>
<name>A0A327JEA3_9HYPH</name>
<accession>A0A327JEA3</accession>
<dbReference type="Proteomes" id="UP000249299">
    <property type="component" value="Unassembled WGS sequence"/>
</dbReference>
<proteinExistence type="predicted"/>
<feature type="region of interest" description="Disordered" evidence="1">
    <location>
        <begin position="1"/>
        <end position="28"/>
    </location>
</feature>
<feature type="compositionally biased region" description="Gly residues" evidence="1">
    <location>
        <begin position="120"/>
        <end position="132"/>
    </location>
</feature>
<feature type="compositionally biased region" description="Basic and acidic residues" evidence="1">
    <location>
        <begin position="1"/>
        <end position="22"/>
    </location>
</feature>
<protein>
    <recommendedName>
        <fullName evidence="4">Flagellar assembly protein FliX</fullName>
    </recommendedName>
</protein>
<evidence type="ECO:0000256" key="1">
    <source>
        <dbReference type="SAM" id="MobiDB-lite"/>
    </source>
</evidence>
<keyword evidence="3" id="KW-1185">Reference proteome</keyword>
<feature type="compositionally biased region" description="Low complexity" evidence="1">
    <location>
        <begin position="133"/>
        <end position="148"/>
    </location>
</feature>
<organism evidence="2 3">
    <name type="scientific">Rhodobium orientis</name>
    <dbReference type="NCBI Taxonomy" id="34017"/>
    <lineage>
        <taxon>Bacteria</taxon>
        <taxon>Pseudomonadati</taxon>
        <taxon>Pseudomonadota</taxon>
        <taxon>Alphaproteobacteria</taxon>
        <taxon>Hyphomicrobiales</taxon>
        <taxon>Rhodobiaceae</taxon>
        <taxon>Rhodobium</taxon>
    </lineage>
</organism>
<evidence type="ECO:0000313" key="2">
    <source>
        <dbReference type="EMBL" id="RAI24659.1"/>
    </source>
</evidence>
<sequence length="245" mass="26083">MRRSAGRNEDEGGGKTAKEAHCGHGTTRVEQGRRRKLLRNACQIGGCSAGFTTCWKRSEIGAARAAVADGDRLPPGNNCRPVNPSFTVRENSVTTRNRGSRFDAMYVNGPGRTNQVKTAKGGGGRRASGGGFSLSSSSGAAQAPSTAAGQSIQGIESILALQGVEDPTAERRRAVSHSHAMLDTLEELKIALFSGDISDSQLDRLSHMVERRITTDDPDLNGVLGEIELRVRVELAKRNRFPAGA</sequence>
<dbReference type="GO" id="GO:0044781">
    <property type="term" value="P:bacterial-type flagellum organization"/>
    <property type="evidence" value="ECO:0007669"/>
    <property type="project" value="InterPro"/>
</dbReference>
<dbReference type="InterPro" id="IPR019704">
    <property type="entry name" value="Flagellar_assmbl_FliX_class2"/>
</dbReference>